<dbReference type="Pfam" id="PF00891">
    <property type="entry name" value="Methyltransf_2"/>
    <property type="match status" value="1"/>
</dbReference>
<name>O24287_PINRA</name>
<dbReference type="PIRSF" id="PIRSF005739">
    <property type="entry name" value="O-mtase"/>
    <property type="match status" value="1"/>
</dbReference>
<dbReference type="PANTHER" id="PTHR11746">
    <property type="entry name" value="O-METHYLTRANSFERASE"/>
    <property type="match status" value="1"/>
</dbReference>
<evidence type="ECO:0000313" key="8">
    <source>
        <dbReference type="EMBL" id="AAB09044.1"/>
    </source>
</evidence>
<accession>O24287</accession>
<dbReference type="FunFam" id="3.40.50.150:FF:000294">
    <property type="entry name" value="O-methyltransferase family protein"/>
    <property type="match status" value="1"/>
</dbReference>
<dbReference type="EMBL" id="U70873">
    <property type="protein sequence ID" value="AAB09044.1"/>
    <property type="molecule type" value="mRNA"/>
</dbReference>
<evidence type="ECO:0000256" key="2">
    <source>
        <dbReference type="ARBA" id="ARBA00022679"/>
    </source>
</evidence>
<evidence type="ECO:0000259" key="7">
    <source>
        <dbReference type="Pfam" id="PF08100"/>
    </source>
</evidence>
<dbReference type="PROSITE" id="PS51683">
    <property type="entry name" value="SAM_OMT_II"/>
    <property type="match status" value="1"/>
</dbReference>
<evidence type="ECO:0000259" key="6">
    <source>
        <dbReference type="Pfam" id="PF00891"/>
    </source>
</evidence>
<dbReference type="SUPFAM" id="SSF46785">
    <property type="entry name" value="Winged helix' DNA-binding domain"/>
    <property type="match status" value="1"/>
</dbReference>
<evidence type="ECO:0000256" key="1">
    <source>
        <dbReference type="ARBA" id="ARBA00022603"/>
    </source>
</evidence>
<keyword evidence="1 8" id="KW-0489">Methyltransferase</keyword>
<dbReference type="InterPro" id="IPR036388">
    <property type="entry name" value="WH-like_DNA-bd_sf"/>
</dbReference>
<organism evidence="8">
    <name type="scientific">Pinus radiata</name>
    <name type="common">Monterey pine</name>
    <name type="synonym">Pinus insignis</name>
    <dbReference type="NCBI Taxonomy" id="3347"/>
    <lineage>
        <taxon>Eukaryota</taxon>
        <taxon>Viridiplantae</taxon>
        <taxon>Streptophyta</taxon>
        <taxon>Embryophyta</taxon>
        <taxon>Tracheophyta</taxon>
        <taxon>Spermatophyta</taxon>
        <taxon>Pinopsida</taxon>
        <taxon>Pinidae</taxon>
        <taxon>Conifers I</taxon>
        <taxon>Pinales</taxon>
        <taxon>Pinaceae</taxon>
        <taxon>Pinus</taxon>
        <taxon>Pinus subgen. Pinus</taxon>
    </lineage>
</organism>
<feature type="active site" description="Proton acceptor" evidence="5">
    <location>
        <position position="279"/>
    </location>
</feature>
<keyword evidence="3" id="KW-0949">S-adenosyl-L-methionine</keyword>
<dbReference type="InterPro" id="IPR016461">
    <property type="entry name" value="COMT-like"/>
</dbReference>
<feature type="domain" description="O-methyltransferase C-terminal" evidence="6">
    <location>
        <begin position="150"/>
        <end position="363"/>
    </location>
</feature>
<dbReference type="GO" id="GO:0046983">
    <property type="term" value="F:protein dimerization activity"/>
    <property type="evidence" value="ECO:0007669"/>
    <property type="project" value="InterPro"/>
</dbReference>
<gene>
    <name evidence="8" type="primary">omt</name>
</gene>
<dbReference type="InterPro" id="IPR012967">
    <property type="entry name" value="COMT_dimerisation"/>
</dbReference>
<dbReference type="AlphaFoldDB" id="O24287"/>
<dbReference type="GO" id="GO:0032259">
    <property type="term" value="P:methylation"/>
    <property type="evidence" value="ECO:0007669"/>
    <property type="project" value="UniProtKB-KW"/>
</dbReference>
<sequence>MDSNMNGLAKSNGCEISRDGFFESEEEELQGQAEAWKCTFAFAESLAVKCVVLLGIPDMIAREGSRATLSLGEIVAKLPTESPDAACLFRIMRFLVAKGIFRASKSAREGGAFETRYGLTPASKWLVKGRELSMAPMLLMQNDETTLAPWHHFNECVLEGGVAFQKANGAEIWSYASDHPDFNNLFNNAMACNARIVMKGILSKYQGFHSLNSLVDVGGGTGTAVAEIVRAYPFITGINYDLPHVVATASSLSGVQHVGGDMFETVPTGDAIFMKWIMHDWNDEDCIKILKNCRKAIPDTGKVIIVDVVLDADQGDNTDKKRKKAVDPIVGTVFDLVMVAHSSGGKERSEKEWKRILLEGGFSRYNIIEIPALQSVIEAFPR</sequence>
<evidence type="ECO:0000256" key="5">
    <source>
        <dbReference type="PIRSR" id="PIRSR005739-1"/>
    </source>
</evidence>
<comment type="similarity">
    <text evidence="4">Belongs to the class I-like SAM-binding methyltransferase superfamily. Cation-independent O-methyltransferase family.</text>
</comment>
<evidence type="ECO:0000256" key="4">
    <source>
        <dbReference type="ARBA" id="ARBA00038277"/>
    </source>
</evidence>
<dbReference type="PIR" id="T09600">
    <property type="entry name" value="T09600"/>
</dbReference>
<dbReference type="InterPro" id="IPR029063">
    <property type="entry name" value="SAM-dependent_MTases_sf"/>
</dbReference>
<dbReference type="SUPFAM" id="SSF53335">
    <property type="entry name" value="S-adenosyl-L-methionine-dependent methyltransferases"/>
    <property type="match status" value="1"/>
</dbReference>
<protein>
    <submittedName>
        <fullName evidence="8">O-methyltransferase</fullName>
    </submittedName>
</protein>
<feature type="domain" description="O-methyltransferase dimerisation" evidence="7">
    <location>
        <begin position="36"/>
        <end position="128"/>
    </location>
</feature>
<dbReference type="Gene3D" id="1.10.10.10">
    <property type="entry name" value="Winged helix-like DNA-binding domain superfamily/Winged helix DNA-binding domain"/>
    <property type="match status" value="1"/>
</dbReference>
<dbReference type="Gene3D" id="3.40.50.150">
    <property type="entry name" value="Vaccinia Virus protein VP39"/>
    <property type="match status" value="1"/>
</dbReference>
<keyword evidence="2 8" id="KW-0808">Transferase</keyword>
<dbReference type="Pfam" id="PF08100">
    <property type="entry name" value="Dimerisation"/>
    <property type="match status" value="1"/>
</dbReference>
<dbReference type="GO" id="GO:0008171">
    <property type="term" value="F:O-methyltransferase activity"/>
    <property type="evidence" value="ECO:0007669"/>
    <property type="project" value="InterPro"/>
</dbReference>
<evidence type="ECO:0000256" key="3">
    <source>
        <dbReference type="ARBA" id="ARBA00022691"/>
    </source>
</evidence>
<proteinExistence type="evidence at transcript level"/>
<dbReference type="InterPro" id="IPR001077">
    <property type="entry name" value="COMT_C"/>
</dbReference>
<reference evidence="8" key="1">
    <citation type="submission" date="1996-09" db="EMBL/GenBank/DDBJ databases">
        <authorList>
            <person name="Wagner A."/>
            <person name="Walden A."/>
            <person name="Narayan R."/>
            <person name="Walter C."/>
        </authorList>
    </citation>
    <scope>NUCLEOTIDE SEQUENCE</scope>
    <source>
        <tissue evidence="8">Male cone</tissue>
    </source>
</reference>
<dbReference type="InterPro" id="IPR036390">
    <property type="entry name" value="WH_DNA-bd_sf"/>
</dbReference>